<keyword evidence="2 4" id="KW-0396">Initiation factor</keyword>
<dbReference type="GO" id="GO:0016282">
    <property type="term" value="C:eukaryotic 43S preinitiation complex"/>
    <property type="evidence" value="ECO:0007669"/>
    <property type="project" value="UniProtKB-UniRule"/>
</dbReference>
<dbReference type="GO" id="GO:0001732">
    <property type="term" value="P:formation of cytoplasmic translation initiation complex"/>
    <property type="evidence" value="ECO:0007669"/>
    <property type="project" value="UniProtKB-UniRule"/>
</dbReference>
<organism evidence="8 9">
    <name type="scientific">Rhizoctonia solani</name>
    <dbReference type="NCBI Taxonomy" id="456999"/>
    <lineage>
        <taxon>Eukaryota</taxon>
        <taxon>Fungi</taxon>
        <taxon>Dikarya</taxon>
        <taxon>Basidiomycota</taxon>
        <taxon>Agaricomycotina</taxon>
        <taxon>Agaricomycetes</taxon>
        <taxon>Cantharellales</taxon>
        <taxon>Ceratobasidiaceae</taxon>
        <taxon>Rhizoctonia</taxon>
    </lineage>
</organism>
<evidence type="ECO:0000256" key="6">
    <source>
        <dbReference type="SAM" id="MobiDB-lite"/>
    </source>
</evidence>
<name>A0A8H3CX24_9AGAM</name>
<evidence type="ECO:0000256" key="2">
    <source>
        <dbReference type="ARBA" id="ARBA00022540"/>
    </source>
</evidence>
<dbReference type="AlphaFoldDB" id="A0A8H3CX24"/>
<dbReference type="EMBL" id="CAJMXA010003561">
    <property type="protein sequence ID" value="CAE6503034.1"/>
    <property type="molecule type" value="Genomic_DNA"/>
</dbReference>
<feature type="domain" description="PCI" evidence="7">
    <location>
        <begin position="593"/>
        <end position="762"/>
    </location>
</feature>
<dbReference type="GO" id="GO:0031369">
    <property type="term" value="F:translation initiation factor binding"/>
    <property type="evidence" value="ECO:0007669"/>
    <property type="project" value="InterPro"/>
</dbReference>
<feature type="compositionally biased region" description="Basic and acidic residues" evidence="6">
    <location>
        <begin position="95"/>
        <end position="106"/>
    </location>
</feature>
<comment type="subunit">
    <text evidence="4">Component of the eukaryotic translation initiation factor 3 (eIF-3) complex.</text>
</comment>
<dbReference type="SMART" id="SM00088">
    <property type="entry name" value="PINT"/>
    <property type="match status" value="1"/>
</dbReference>
<comment type="similarity">
    <text evidence="4">Belongs to the eIF-3 subunit C family.</text>
</comment>
<dbReference type="Pfam" id="PF01399">
    <property type="entry name" value="PCI"/>
    <property type="match status" value="1"/>
</dbReference>
<reference evidence="8" key="1">
    <citation type="submission" date="2021-01" db="EMBL/GenBank/DDBJ databases">
        <authorList>
            <person name="Kaushik A."/>
        </authorList>
    </citation>
    <scope>NUCLEOTIDE SEQUENCE</scope>
    <source>
        <strain evidence="8">AG6-10EEA</strain>
    </source>
</reference>
<dbReference type="InterPro" id="IPR000717">
    <property type="entry name" value="PCI_dom"/>
</dbReference>
<dbReference type="GO" id="GO:0005852">
    <property type="term" value="C:eukaryotic translation initiation factor 3 complex"/>
    <property type="evidence" value="ECO:0007669"/>
    <property type="project" value="UniProtKB-UniRule"/>
</dbReference>
<dbReference type="InterPro" id="IPR008905">
    <property type="entry name" value="EIF3C_N_dom"/>
</dbReference>
<accession>A0A8H3CX24</accession>
<evidence type="ECO:0000256" key="3">
    <source>
        <dbReference type="ARBA" id="ARBA00022917"/>
    </source>
</evidence>
<dbReference type="PROSITE" id="PS50250">
    <property type="entry name" value="PCI"/>
    <property type="match status" value="1"/>
</dbReference>
<evidence type="ECO:0000313" key="8">
    <source>
        <dbReference type="EMBL" id="CAE6503034.1"/>
    </source>
</evidence>
<keyword evidence="1 4" id="KW-0963">Cytoplasm</keyword>
<feature type="region of interest" description="Disordered" evidence="6">
    <location>
        <begin position="1"/>
        <end position="106"/>
    </location>
</feature>
<comment type="function">
    <text evidence="4">Component of the eukaryotic translation initiation factor 3 (eIF-3) complex, which is involved in protein synthesis of a specialized repertoire of mRNAs and, together with other initiation factors, stimulates binding of mRNA and methionyl-tRNAi to the 40S ribosome. The eIF-3 complex specifically targets and initiates translation of a subset of mRNAs involved in cell proliferation.</text>
</comment>
<feature type="compositionally biased region" description="Gly residues" evidence="6">
    <location>
        <begin position="836"/>
        <end position="845"/>
    </location>
</feature>
<comment type="subcellular location">
    <subcellularLocation>
        <location evidence="4">Cytoplasm</location>
    </subcellularLocation>
</comment>
<dbReference type="PANTHER" id="PTHR13937">
    <property type="entry name" value="EUKARYOTIC TRANSLATION INITATION FACTOR 3, SUBUNIT 8 EIF3S8 -RELATED"/>
    <property type="match status" value="1"/>
</dbReference>
<dbReference type="Pfam" id="PF05470">
    <property type="entry name" value="eIF-3c_N"/>
    <property type="match status" value="1"/>
</dbReference>
<feature type="coiled-coil region" evidence="5">
    <location>
        <begin position="159"/>
        <end position="212"/>
    </location>
</feature>
<dbReference type="GO" id="GO:0003743">
    <property type="term" value="F:translation initiation factor activity"/>
    <property type="evidence" value="ECO:0007669"/>
    <property type="project" value="UniProtKB-UniRule"/>
</dbReference>
<dbReference type="GO" id="GO:0033290">
    <property type="term" value="C:eukaryotic 48S preinitiation complex"/>
    <property type="evidence" value="ECO:0007669"/>
    <property type="project" value="UniProtKB-UniRule"/>
</dbReference>
<evidence type="ECO:0000259" key="7">
    <source>
        <dbReference type="PROSITE" id="PS50250"/>
    </source>
</evidence>
<feature type="compositionally biased region" description="Gly residues" evidence="6">
    <location>
        <begin position="809"/>
        <end position="819"/>
    </location>
</feature>
<evidence type="ECO:0000256" key="1">
    <source>
        <dbReference type="ARBA" id="ARBA00022490"/>
    </source>
</evidence>
<sequence>MSRFFRSQGDSDSDSSSSEEEERLSDVSDEDDTPAPAAAPKKPMSRFLKTGSGSSSSDSSNSDNSDSEDSDESDKKPKKSRFMTGGDSESGTDDDAPRIVKSAKDRRLEEMQTTGNAIENALKINDWNAINNEFDKLLRLVQRQTNLSDPVPSFFLELLKSLENDITEAQNREKTATKKMNATNARALNGTKQKLRKSTKEYEAAIKSFEEDPEKYKAEETKEPAVTAPIKPKKVKIGEDEGEDEEDDTFQTVGGRKTMTFSTEALFKNLLAIQEARGKKNTDRNEQIQLLEKILPTAVTPYGKIRVLLSLISARFDYNPTASFMPIELWRKALREINNLIELLLVEPLYIVTETTEDYDESVERVPTDGKPTIVRGSIVASVERIEDEFNKSLLNIDPHGTEYVERLKDEPGLYALTVLAQRYFEVRKLDDPMHRVIIKRLEHIYCKPDAVIQHFEASLPNPPSPQPPTSELISSLATKLYKSPSPLLRTRAMLAHIYHTGLQNDFPRARDMLLMSHVQESINSADAQTQILFNRAVVQLGLSAFRRGMIKEAHGVLGDIFATQRVKELLAQGTGPRGGVETPAAARVLLPFHVHINTELAEAVFLVSCMLVEAPLIAAEQTKAISKPFRRLLEFADRQAFAGPPESTRDCVVQATRALLAGEWERCRDLIVGIKIWGLMGAESEGVKEMLGQRIQEESLRTYLFTYSPHYTSLSLDFLQRTFSLSAPQTTSIVSRMIWNDELAASLDSAAKAVVFRRTEVNRTQASALALAERAANLVEMTEKALDVRVGGREGGGGWGDRGDREGAGLGGGAGAGGEGRRRGGEGRPRRGRGGGDGGRGGRFAQGLGSRMGVAGVRT</sequence>
<dbReference type="PANTHER" id="PTHR13937:SF0">
    <property type="entry name" value="EUKARYOTIC TRANSLATION INITIATION FACTOR 3 SUBUNIT C-RELATED"/>
    <property type="match status" value="1"/>
</dbReference>
<evidence type="ECO:0000256" key="4">
    <source>
        <dbReference type="HAMAP-Rule" id="MF_03002"/>
    </source>
</evidence>
<dbReference type="GO" id="GO:0003723">
    <property type="term" value="F:RNA binding"/>
    <property type="evidence" value="ECO:0007669"/>
    <property type="project" value="InterPro"/>
</dbReference>
<keyword evidence="3 4" id="KW-0648">Protein biosynthesis</keyword>
<evidence type="ECO:0000313" key="9">
    <source>
        <dbReference type="Proteomes" id="UP000663853"/>
    </source>
</evidence>
<comment type="caution">
    <text evidence="8">The sequence shown here is derived from an EMBL/GenBank/DDBJ whole genome shotgun (WGS) entry which is preliminary data.</text>
</comment>
<feature type="compositionally biased region" description="Low complexity" evidence="6">
    <location>
        <begin position="51"/>
        <end position="64"/>
    </location>
</feature>
<feature type="compositionally biased region" description="Basic and acidic residues" evidence="6">
    <location>
        <begin position="820"/>
        <end position="830"/>
    </location>
</feature>
<feature type="compositionally biased region" description="Acidic residues" evidence="6">
    <location>
        <begin position="11"/>
        <end position="33"/>
    </location>
</feature>
<dbReference type="InterPro" id="IPR036390">
    <property type="entry name" value="WH_DNA-bd_sf"/>
</dbReference>
<dbReference type="Proteomes" id="UP000663853">
    <property type="component" value="Unassembled WGS sequence"/>
</dbReference>
<feature type="region of interest" description="Disordered" evidence="6">
    <location>
        <begin position="792"/>
        <end position="860"/>
    </location>
</feature>
<dbReference type="HAMAP" id="MF_03002">
    <property type="entry name" value="eIF3c"/>
    <property type="match status" value="1"/>
</dbReference>
<proteinExistence type="inferred from homology"/>
<dbReference type="SUPFAM" id="SSF46785">
    <property type="entry name" value="Winged helix' DNA-binding domain"/>
    <property type="match status" value="1"/>
</dbReference>
<gene>
    <name evidence="4" type="primary">NIP1</name>
    <name evidence="8" type="ORF">RDB_LOCUS115391</name>
</gene>
<protein>
    <recommendedName>
        <fullName evidence="4">Eukaryotic translation initiation factor 3 subunit C</fullName>
        <shortName evidence="4">eIF3c</shortName>
    </recommendedName>
    <alternativeName>
        <fullName evidence="4">Eukaryotic translation initiation factor 3 93 kDa subunit homolog</fullName>
        <shortName evidence="4">eIF3 p93</shortName>
    </alternativeName>
    <alternativeName>
        <fullName evidence="4">Translation initiation factor eIF3, p93 subunit homolog</fullName>
    </alternativeName>
</protein>
<keyword evidence="5" id="KW-0175">Coiled coil</keyword>
<evidence type="ECO:0000256" key="5">
    <source>
        <dbReference type="SAM" id="Coils"/>
    </source>
</evidence>
<dbReference type="InterPro" id="IPR027516">
    <property type="entry name" value="EIF3C"/>
</dbReference>